<dbReference type="Gene3D" id="2.60.40.4070">
    <property type="match status" value="1"/>
</dbReference>
<comment type="caution">
    <text evidence="1">The sequence shown here is derived from an EMBL/GenBank/DDBJ whole genome shotgun (WGS) entry which is preliminary data.</text>
</comment>
<gene>
    <name evidence="1" type="ORF">ENS31_01505</name>
</gene>
<dbReference type="Gene3D" id="2.60.40.10">
    <property type="entry name" value="Immunoglobulins"/>
    <property type="match status" value="1"/>
</dbReference>
<dbReference type="InterPro" id="IPR013783">
    <property type="entry name" value="Ig-like_fold"/>
</dbReference>
<dbReference type="EMBL" id="DSUJ01000002">
    <property type="protein sequence ID" value="HFI90187.1"/>
    <property type="molecule type" value="Genomic_DNA"/>
</dbReference>
<reference evidence="1" key="1">
    <citation type="journal article" date="2020" name="mSystems">
        <title>Genome- and Community-Level Interaction Insights into Carbon Utilization and Element Cycling Functions of Hydrothermarchaeota in Hydrothermal Sediment.</title>
        <authorList>
            <person name="Zhou Z."/>
            <person name="Liu Y."/>
            <person name="Xu W."/>
            <person name="Pan J."/>
            <person name="Luo Z.H."/>
            <person name="Li M."/>
        </authorList>
    </citation>
    <scope>NUCLEOTIDE SEQUENCE [LARGE SCALE GENOMIC DNA]</scope>
    <source>
        <strain evidence="1">SpSt-479</strain>
    </source>
</reference>
<proteinExistence type="predicted"/>
<accession>A0A7V2ZHR3</accession>
<dbReference type="AlphaFoldDB" id="A0A7V2ZHR3"/>
<evidence type="ECO:0000313" key="1">
    <source>
        <dbReference type="EMBL" id="HFI90187.1"/>
    </source>
</evidence>
<name>A0A7V2ZHR3_9BACT</name>
<sequence>MKVNIKNLIIVLAMISILPLEVFAQQRITERGTPNFRKVGVHRGNQVRTVFTNYGVIAQPGNEGPRGAWRYDANGYVGDVSPLVGLRLPIKDYRRGQNPPDGIPDTLYSVIITPVDRPGGGEGGGGGSYTFEPIPGFANPFTKEVGKGVAMSHQPETWPPVWPDYPDWTYSGEPIIIDGKDVTPQVDWNGYFGRGQLNADQESYFWMDDFRDQETRILYDFVADTNDFSRTGQAIQVSVRGLQWSNFLAQDVIFWLYNIKNDGTANYDQAVFGVLVGTYVGVETPEWNDDVSFFDIREAITYTWDFDRYISPSANPKWLPDPTQVGYIAYAFLESPGNEYDGIDNDADNDDGYTCFSPFATNFVEADFQPRTIQAGQKLILIDKNTFQRTVFTMPNDTVTVYSMGVPFFLRPGVTQLREGDFIQQTSEVNPNSIDGIDNDLDGIIDESFLVHYRVLKIDRTGQVPIVLIDQLAPVMYKDYIGNGGTSDKMLDESRSDLVDNDCDWDPEFDDVGADGKAGTNDIGESDGIPTPGEPNFDATDVDESDQIGLTSFQYFVPAIDITMSDDFDMWRRMKPGFFQVPRSIVNNVAIRGEDGDFIYGSGYFPLLAGKTERFSLALAFGMDFPAVLKTKQIAQTIYDANYNFPKPPEKPTVTAVAGDGKVTLYWDRVAEESVDPTLRVKDFEGYKIYKGTDPDLSDALLITDFTGNKVFYKPIAQFDLINGIKGLFVPSATLYELTSGAPFYLGSDNGIQNFYVDNDVINGRTYYYAVVAYDRGDPTKDIFPSENTRFISKDALGNISTDINTVAVIPNAPVAGYVPPASGLAASRQSGYSNVTPYFEVLDPTRVFDKNYKIVFNDKYYVTPGNIKDSVSISDKYSVIDLETNTPILNNVEIQPENGIVFNGTRLSIDNSYQTLDSIRLNRDRSGWNNTRPGNLRFTVDQFVSANLSATKYPKDYMLVFTDSYSDSSNKLTQIFGNSAPTAKLVNFRAYDITDKNNPVRVQFGFSEPSPYRRDTISFNDVVILSDPEGKKFSWRITFNGDSSSNVPLGGDTLFIYINKPLTGQDVFTFSTSKPTYDPNNAVQQLERVKAVPNPYVVSNVYEQPLPPTVRGRGERVIYFTNLPPKSRVHIYTSSGNHVKTIEHDGDLNDGTVVWDVRTKEGLDVAYGVYFYVVEMDGVSEKKTGKLAIIK</sequence>
<protein>
    <submittedName>
        <fullName evidence="1">Uncharacterized protein</fullName>
    </submittedName>
</protein>
<organism evidence="1">
    <name type="scientific">Ignavibacterium album</name>
    <dbReference type="NCBI Taxonomy" id="591197"/>
    <lineage>
        <taxon>Bacteria</taxon>
        <taxon>Pseudomonadati</taxon>
        <taxon>Ignavibacteriota</taxon>
        <taxon>Ignavibacteria</taxon>
        <taxon>Ignavibacteriales</taxon>
        <taxon>Ignavibacteriaceae</taxon>
        <taxon>Ignavibacterium</taxon>
    </lineage>
</organism>